<evidence type="ECO:0000313" key="4">
    <source>
        <dbReference type="Proteomes" id="UP000282876"/>
    </source>
</evidence>
<dbReference type="EMBL" id="RCSS01000228">
    <property type="protein sequence ID" value="RVD92405.1"/>
    <property type="molecule type" value="Genomic_DNA"/>
</dbReference>
<dbReference type="GO" id="GO:0005737">
    <property type="term" value="C:cytoplasm"/>
    <property type="evidence" value="ECO:0007669"/>
    <property type="project" value="TreeGrafter"/>
</dbReference>
<reference evidence="3 4" key="1">
    <citation type="submission" date="2018-10" db="EMBL/GenBank/DDBJ databases">
        <title>Draft genome sequence of the microsporidian Tubulinosema ratisbonensis.</title>
        <authorList>
            <person name="Polonais V."/>
            <person name="Peyretaillade E."/>
            <person name="Niehus S."/>
            <person name="Wawrzyniak I."/>
            <person name="Franchet A."/>
            <person name="Gaspin C."/>
            <person name="Reichstadt M."/>
            <person name="Belser C."/>
            <person name="Labadie K."/>
            <person name="Delbac F."/>
            <person name="Ferrandon D."/>
        </authorList>
    </citation>
    <scope>NUCLEOTIDE SEQUENCE [LARGE SCALE GENOMIC DNA]</scope>
    <source>
        <strain evidence="3 4">Franzen</strain>
    </source>
</reference>
<evidence type="ECO:0000259" key="2">
    <source>
        <dbReference type="Pfam" id="PF08553"/>
    </source>
</evidence>
<accession>A0A437AMG8</accession>
<dbReference type="Pfam" id="PF08553">
    <property type="entry name" value="VID27"/>
    <property type="match status" value="2"/>
</dbReference>
<dbReference type="SUPFAM" id="SSF50978">
    <property type="entry name" value="WD40 repeat-like"/>
    <property type="match status" value="1"/>
</dbReference>
<dbReference type="OrthoDB" id="10251113at2759"/>
<comment type="caution">
    <text evidence="3">The sequence shown here is derived from an EMBL/GenBank/DDBJ whole genome shotgun (WGS) entry which is preliminary data.</text>
</comment>
<feature type="coiled-coil region" evidence="1">
    <location>
        <begin position="189"/>
        <end position="223"/>
    </location>
</feature>
<protein>
    <submittedName>
        <fullName evidence="3">Vacuolar import and degradation</fullName>
    </submittedName>
</protein>
<keyword evidence="4" id="KW-1185">Reference proteome</keyword>
<sequence length="509" mass="59163">MFNFLKRNSAEGELFCSSQKLFDCKYTLTKDTLIFTSLKEERSFQLKKMYNLTKSDDKILFSYFSEDYSFLPKKPVDLFDELNKFVSKTKQFECIVNLSVYENGRFRKEGEKNLEIKENELILGENEINVNLAEIIDFYYEKKDCAVIISYFVKREKIKQETLSLIFNSWLILLKFLTFVQVKEKEEFYESSSEEISQTESENEILEEKVNENEKKNDNLLVKDDLLFVSRGEALGIFDTKNDLKFKETITNALEDSLSKMKLYNNNLILQDKDTQTLKILDLNLQKITEKRDTAHSLNDFFTEKEFLGGITKNKLLNFDLRSKNVVVNQKEYKTNPDFSIGNIKDSQIVVGSSNGDIRIYDCIGKRAKELIKGYGGKPTYVDILGKYILVTCDEYLLFIFDKKSVKLSLKPHHISFLKNKIHFTPGKFSSDGKRIVTSTNNYVVVWNVSDVLKENTYSYRIKQFNDDVVANSFAGNDSNTILLALPDDVKKTGTNSLWSLEKEIYKRK</sequence>
<evidence type="ECO:0000313" key="3">
    <source>
        <dbReference type="EMBL" id="RVD92405.1"/>
    </source>
</evidence>
<dbReference type="GO" id="GO:0005634">
    <property type="term" value="C:nucleus"/>
    <property type="evidence" value="ECO:0007669"/>
    <property type="project" value="TreeGrafter"/>
</dbReference>
<dbReference type="InterPro" id="IPR036322">
    <property type="entry name" value="WD40_repeat_dom_sf"/>
</dbReference>
<dbReference type="Proteomes" id="UP000282876">
    <property type="component" value="Unassembled WGS sequence"/>
</dbReference>
<proteinExistence type="predicted"/>
<name>A0A437AMG8_9MICR</name>
<dbReference type="Gene3D" id="2.130.10.10">
    <property type="entry name" value="YVTN repeat-like/Quinoprotein amine dehydrogenase"/>
    <property type="match status" value="1"/>
</dbReference>
<evidence type="ECO:0000256" key="1">
    <source>
        <dbReference type="SAM" id="Coils"/>
    </source>
</evidence>
<dbReference type="AlphaFoldDB" id="A0A437AMG8"/>
<feature type="domain" description="Vacuolar import/degradation Vid27 C-terminal" evidence="2">
    <location>
        <begin position="222"/>
        <end position="400"/>
    </location>
</feature>
<dbReference type="VEuPathDB" id="MicrosporidiaDB:TUBRATIS_10940"/>
<gene>
    <name evidence="3" type="ORF">TUBRATIS_10940</name>
</gene>
<dbReference type="InterPro" id="IPR040458">
    <property type="entry name" value="Vid27"/>
</dbReference>
<dbReference type="InterPro" id="IPR013863">
    <property type="entry name" value="VID27_C"/>
</dbReference>
<organism evidence="3 4">
    <name type="scientific">Tubulinosema ratisbonensis</name>
    <dbReference type="NCBI Taxonomy" id="291195"/>
    <lineage>
        <taxon>Eukaryota</taxon>
        <taxon>Fungi</taxon>
        <taxon>Fungi incertae sedis</taxon>
        <taxon>Microsporidia</taxon>
        <taxon>Tubulinosematoidea</taxon>
        <taxon>Tubulinosematidae</taxon>
        <taxon>Tubulinosema</taxon>
    </lineage>
</organism>
<dbReference type="PANTHER" id="PTHR31913">
    <property type="entry name" value="VACUOLAR IMPORT AND DEGRADATION PROTEIN 27"/>
    <property type="match status" value="1"/>
</dbReference>
<dbReference type="PANTHER" id="PTHR31913:SF0">
    <property type="entry name" value="VACUOLAR IMPORT AND DEGRADATION PROTEIN 27"/>
    <property type="match status" value="1"/>
</dbReference>
<keyword evidence="1" id="KW-0175">Coiled coil</keyword>
<feature type="domain" description="Vacuolar import/degradation Vid27 C-terminal" evidence="2">
    <location>
        <begin position="405"/>
        <end position="502"/>
    </location>
</feature>
<dbReference type="InterPro" id="IPR015943">
    <property type="entry name" value="WD40/YVTN_repeat-like_dom_sf"/>
</dbReference>